<dbReference type="Gene3D" id="6.10.290.30">
    <property type="entry name" value="Regulatory factor X-associated C-terminal binding domain"/>
    <property type="match status" value="1"/>
</dbReference>
<dbReference type="Pfam" id="PF15289">
    <property type="entry name" value="RFXA_RFXANK_bdg"/>
    <property type="match status" value="1"/>
</dbReference>
<gene>
    <name evidence="3" type="ORF">PODLI_1B034736</name>
</gene>
<dbReference type="PANTHER" id="PTHR15110:SF2">
    <property type="entry name" value="REGULATORY FACTOR X-ASSOCIATED PROTEIN"/>
    <property type="match status" value="1"/>
</dbReference>
<feature type="compositionally biased region" description="Gly residues" evidence="1">
    <location>
        <begin position="57"/>
        <end position="71"/>
    </location>
</feature>
<feature type="compositionally biased region" description="Gly residues" evidence="1">
    <location>
        <begin position="138"/>
        <end position="151"/>
    </location>
</feature>
<dbReference type="InterPro" id="IPR038308">
    <property type="entry name" value="RFXAP_C_sf"/>
</dbReference>
<sequence>MQPCGGDGEAVGALLQPQVVRQPPQQQPPSRGASEAPSGLMVFYELGPAAAGDADGDGGGGDSAGSPGGGLEDLDDEEEGGAQSGGGGGGGCKSCTYKGCSETTTQVAKQRKPWMCKRHRNKMYKDKYKRKKSDQALGGAGSGGGGAGGGAPCSATAAAAAAAAAAQAGAGISPGGSGRIEDCTESSVSISKQRTGNIGDRPAKPTLLEQVLNHKRLSLLRSPEVVHFLQKRQQLLSQQALEQRQQQFPGAPV</sequence>
<proteinExistence type="predicted"/>
<dbReference type="EMBL" id="OX395129">
    <property type="protein sequence ID" value="CAI5773056.1"/>
    <property type="molecule type" value="Genomic_DNA"/>
</dbReference>
<feature type="compositionally biased region" description="Gly residues" evidence="1">
    <location>
        <begin position="82"/>
        <end position="91"/>
    </location>
</feature>
<dbReference type="PANTHER" id="PTHR15110">
    <property type="entry name" value="REGULATORY FACTOR X-ASSOCIATED PROTEIN"/>
    <property type="match status" value="1"/>
</dbReference>
<organism evidence="3 4">
    <name type="scientific">Podarcis lilfordi</name>
    <name type="common">Lilford's wall lizard</name>
    <dbReference type="NCBI Taxonomy" id="74358"/>
    <lineage>
        <taxon>Eukaryota</taxon>
        <taxon>Metazoa</taxon>
        <taxon>Chordata</taxon>
        <taxon>Craniata</taxon>
        <taxon>Vertebrata</taxon>
        <taxon>Euteleostomi</taxon>
        <taxon>Lepidosauria</taxon>
        <taxon>Squamata</taxon>
        <taxon>Bifurcata</taxon>
        <taxon>Unidentata</taxon>
        <taxon>Episquamata</taxon>
        <taxon>Laterata</taxon>
        <taxon>Lacertibaenia</taxon>
        <taxon>Lacertidae</taxon>
        <taxon>Podarcis</taxon>
    </lineage>
</organism>
<reference evidence="3" key="1">
    <citation type="submission" date="2022-12" db="EMBL/GenBank/DDBJ databases">
        <authorList>
            <person name="Alioto T."/>
            <person name="Alioto T."/>
            <person name="Gomez Garrido J."/>
        </authorList>
    </citation>
    <scope>NUCLEOTIDE SEQUENCE</scope>
</reference>
<keyword evidence="4" id="KW-1185">Reference proteome</keyword>
<dbReference type="Proteomes" id="UP001178461">
    <property type="component" value="Chromosome 4"/>
</dbReference>
<protein>
    <submittedName>
        <fullName evidence="3">RFXA_RFXANK_bdg domain-containing protein</fullName>
    </submittedName>
</protein>
<evidence type="ECO:0000256" key="1">
    <source>
        <dbReference type="SAM" id="MobiDB-lite"/>
    </source>
</evidence>
<feature type="compositionally biased region" description="Basic residues" evidence="1">
    <location>
        <begin position="109"/>
        <end position="132"/>
    </location>
</feature>
<feature type="region of interest" description="Disordered" evidence="1">
    <location>
        <begin position="103"/>
        <end position="203"/>
    </location>
</feature>
<feature type="compositionally biased region" description="Polar residues" evidence="1">
    <location>
        <begin position="185"/>
        <end position="196"/>
    </location>
</feature>
<dbReference type="InterPro" id="IPR029316">
    <property type="entry name" value="RFXAP_RFXANK-bd"/>
</dbReference>
<dbReference type="GO" id="GO:0006357">
    <property type="term" value="P:regulation of transcription by RNA polymerase II"/>
    <property type="evidence" value="ECO:0007669"/>
    <property type="project" value="TreeGrafter"/>
</dbReference>
<feature type="compositionally biased region" description="Low complexity" evidence="1">
    <location>
        <begin position="152"/>
        <end position="171"/>
    </location>
</feature>
<evidence type="ECO:0000313" key="3">
    <source>
        <dbReference type="EMBL" id="CAI5773056.1"/>
    </source>
</evidence>
<evidence type="ECO:0000259" key="2">
    <source>
        <dbReference type="Pfam" id="PF15289"/>
    </source>
</evidence>
<feature type="region of interest" description="Disordered" evidence="1">
    <location>
        <begin position="1"/>
        <end position="91"/>
    </location>
</feature>
<name>A0AA35K8K4_9SAUR</name>
<accession>A0AA35K8K4</accession>
<evidence type="ECO:0000313" key="4">
    <source>
        <dbReference type="Proteomes" id="UP001178461"/>
    </source>
</evidence>
<dbReference type="GO" id="GO:0005634">
    <property type="term" value="C:nucleus"/>
    <property type="evidence" value="ECO:0007669"/>
    <property type="project" value="TreeGrafter"/>
</dbReference>
<feature type="domain" description="Regulatory factor X-associated protein RFXANK-binding" evidence="2">
    <location>
        <begin position="95"/>
        <end position="248"/>
    </location>
</feature>
<dbReference type="AlphaFoldDB" id="A0AA35K8K4"/>